<dbReference type="PANTHER" id="PTHR22298">
    <property type="entry name" value="ENDO-1,4-BETA-GLUCANASE"/>
    <property type="match status" value="1"/>
</dbReference>
<evidence type="ECO:0000256" key="5">
    <source>
        <dbReference type="ARBA" id="ARBA00023001"/>
    </source>
</evidence>
<comment type="similarity">
    <text evidence="2">Belongs to the glycosyl hydrolase 9 (cellulase E) family.</text>
</comment>
<proteinExistence type="inferred from homology"/>
<feature type="domain" description="Glycoside hydrolase family 9" evidence="9">
    <location>
        <begin position="18"/>
        <end position="362"/>
    </location>
</feature>
<keyword evidence="7" id="KW-0326">Glycosidase</keyword>
<dbReference type="Pfam" id="PF00759">
    <property type="entry name" value="Glyco_hydro_9"/>
    <property type="match status" value="1"/>
</dbReference>
<reference evidence="10" key="1">
    <citation type="journal article" date="2023" name="Nat. Commun.">
        <title>Diploid and tetraploid genomes of Acorus and the evolution of monocots.</title>
        <authorList>
            <person name="Ma L."/>
            <person name="Liu K.W."/>
            <person name="Li Z."/>
            <person name="Hsiao Y.Y."/>
            <person name="Qi Y."/>
            <person name="Fu T."/>
            <person name="Tang G.D."/>
            <person name="Zhang D."/>
            <person name="Sun W.H."/>
            <person name="Liu D.K."/>
            <person name="Li Y."/>
            <person name="Chen G.Z."/>
            <person name="Liu X.D."/>
            <person name="Liao X.Y."/>
            <person name="Jiang Y.T."/>
            <person name="Yu X."/>
            <person name="Hao Y."/>
            <person name="Huang J."/>
            <person name="Zhao X.W."/>
            <person name="Ke S."/>
            <person name="Chen Y.Y."/>
            <person name="Wu W.L."/>
            <person name="Hsu J.L."/>
            <person name="Lin Y.F."/>
            <person name="Huang M.D."/>
            <person name="Li C.Y."/>
            <person name="Huang L."/>
            <person name="Wang Z.W."/>
            <person name="Zhao X."/>
            <person name="Zhong W.Y."/>
            <person name="Peng D.H."/>
            <person name="Ahmad S."/>
            <person name="Lan S."/>
            <person name="Zhang J.S."/>
            <person name="Tsai W.C."/>
            <person name="Van de Peer Y."/>
            <person name="Liu Z.J."/>
        </authorList>
    </citation>
    <scope>NUCLEOTIDE SEQUENCE</scope>
    <source>
        <strain evidence="10">CP</strain>
    </source>
</reference>
<comment type="caution">
    <text evidence="10">The sequence shown here is derived from an EMBL/GenBank/DDBJ whole genome shotgun (WGS) entry which is preliminary data.</text>
</comment>
<dbReference type="EMBL" id="JAUJYO010000019">
    <property type="protein sequence ID" value="KAK1288068.1"/>
    <property type="molecule type" value="Genomic_DNA"/>
</dbReference>
<reference evidence="10" key="2">
    <citation type="submission" date="2023-06" db="EMBL/GenBank/DDBJ databases">
        <authorList>
            <person name="Ma L."/>
            <person name="Liu K.-W."/>
            <person name="Li Z."/>
            <person name="Hsiao Y.-Y."/>
            <person name="Qi Y."/>
            <person name="Fu T."/>
            <person name="Tang G."/>
            <person name="Zhang D."/>
            <person name="Sun W.-H."/>
            <person name="Liu D.-K."/>
            <person name="Li Y."/>
            <person name="Chen G.-Z."/>
            <person name="Liu X.-D."/>
            <person name="Liao X.-Y."/>
            <person name="Jiang Y.-T."/>
            <person name="Yu X."/>
            <person name="Hao Y."/>
            <person name="Huang J."/>
            <person name="Zhao X.-W."/>
            <person name="Ke S."/>
            <person name="Chen Y.-Y."/>
            <person name="Wu W.-L."/>
            <person name="Hsu J.-L."/>
            <person name="Lin Y.-F."/>
            <person name="Huang M.-D."/>
            <person name="Li C.-Y."/>
            <person name="Huang L."/>
            <person name="Wang Z.-W."/>
            <person name="Zhao X."/>
            <person name="Zhong W.-Y."/>
            <person name="Peng D.-H."/>
            <person name="Ahmad S."/>
            <person name="Lan S."/>
            <person name="Zhang J.-S."/>
            <person name="Tsai W.-C."/>
            <person name="Van De Peer Y."/>
            <person name="Liu Z.-J."/>
        </authorList>
    </citation>
    <scope>NUCLEOTIDE SEQUENCE</scope>
    <source>
        <strain evidence="10">CP</strain>
        <tissue evidence="10">Leaves</tissue>
    </source>
</reference>
<name>A0AAV9CIK4_ACOCL</name>
<evidence type="ECO:0000256" key="7">
    <source>
        <dbReference type="ARBA" id="ARBA00023295"/>
    </source>
</evidence>
<keyword evidence="5" id="KW-0136">Cellulose degradation</keyword>
<evidence type="ECO:0000313" key="10">
    <source>
        <dbReference type="EMBL" id="KAK1288068.1"/>
    </source>
</evidence>
<evidence type="ECO:0000256" key="6">
    <source>
        <dbReference type="ARBA" id="ARBA00023277"/>
    </source>
</evidence>
<accession>A0AAV9CIK4</accession>
<dbReference type="InterPro" id="IPR001701">
    <property type="entry name" value="Glyco_hydro_9"/>
</dbReference>
<evidence type="ECO:0000259" key="9">
    <source>
        <dbReference type="Pfam" id="PF00759"/>
    </source>
</evidence>
<sequence>MIESIGALIKILSYECKVGSTSNETGATNDISCWQRPEDMSYPRPVSTCTPSSASDLAGETVAALSAASLVFKENNTLSRKLIQSAQTLFEAAVASPKRGTYTSSGGCGGQAREHYNSTGYRDELVWGGAWLFLATGNVSFLRYATENFDFATTTTTATEGGGEIFNWDNKVPAIMVLLARLRYLRDPGYPYEDALIKSSAAADDLMCSYISHRSTTPGGLIIQRPESGALAPLQSAVTAAFLSKLYGDYLAVLRTGGRSCKGRWSFTIEALRSFSTSQARNNPMKMSYLVGFGDHYPSQVHHRAASIPWDHQRYSCEEGKRWLSSQESNPNILIGAMVAGPDRYDNFTDKRDEPWFTEPTLSAMPV</sequence>
<keyword evidence="4" id="KW-0378">Hydrolase</keyword>
<evidence type="ECO:0000313" key="11">
    <source>
        <dbReference type="Proteomes" id="UP001180020"/>
    </source>
</evidence>
<dbReference type="EC" id="3.2.1.4" evidence="3"/>
<dbReference type="GO" id="GO:0008810">
    <property type="term" value="F:cellulase activity"/>
    <property type="evidence" value="ECO:0007669"/>
    <property type="project" value="UniProtKB-EC"/>
</dbReference>
<dbReference type="InterPro" id="IPR012341">
    <property type="entry name" value="6hp_glycosidase-like_sf"/>
</dbReference>
<protein>
    <recommendedName>
        <fullName evidence="3">cellulase</fullName>
        <ecNumber evidence="3">3.2.1.4</ecNumber>
    </recommendedName>
</protein>
<dbReference type="SUPFAM" id="SSF48208">
    <property type="entry name" value="Six-hairpin glycosidases"/>
    <property type="match status" value="1"/>
</dbReference>
<evidence type="ECO:0000256" key="8">
    <source>
        <dbReference type="ARBA" id="ARBA00023326"/>
    </source>
</evidence>
<evidence type="ECO:0000256" key="2">
    <source>
        <dbReference type="ARBA" id="ARBA00007072"/>
    </source>
</evidence>
<comment type="catalytic activity">
    <reaction evidence="1">
        <text>Endohydrolysis of (1-&gt;4)-beta-D-glucosidic linkages in cellulose, lichenin and cereal beta-D-glucans.</text>
        <dbReference type="EC" id="3.2.1.4"/>
    </reaction>
</comment>
<evidence type="ECO:0000256" key="4">
    <source>
        <dbReference type="ARBA" id="ARBA00022801"/>
    </source>
</evidence>
<dbReference type="GO" id="GO:0030245">
    <property type="term" value="P:cellulose catabolic process"/>
    <property type="evidence" value="ECO:0007669"/>
    <property type="project" value="UniProtKB-KW"/>
</dbReference>
<dbReference type="Proteomes" id="UP001180020">
    <property type="component" value="Unassembled WGS sequence"/>
</dbReference>
<evidence type="ECO:0000256" key="3">
    <source>
        <dbReference type="ARBA" id="ARBA00012601"/>
    </source>
</evidence>
<evidence type="ECO:0000256" key="1">
    <source>
        <dbReference type="ARBA" id="ARBA00000966"/>
    </source>
</evidence>
<keyword evidence="8" id="KW-0624">Polysaccharide degradation</keyword>
<keyword evidence="6" id="KW-0119">Carbohydrate metabolism</keyword>
<keyword evidence="11" id="KW-1185">Reference proteome</keyword>
<dbReference type="Gene3D" id="1.50.10.10">
    <property type="match status" value="1"/>
</dbReference>
<organism evidence="10 11">
    <name type="scientific">Acorus calamus</name>
    <name type="common">Sweet flag</name>
    <dbReference type="NCBI Taxonomy" id="4465"/>
    <lineage>
        <taxon>Eukaryota</taxon>
        <taxon>Viridiplantae</taxon>
        <taxon>Streptophyta</taxon>
        <taxon>Embryophyta</taxon>
        <taxon>Tracheophyta</taxon>
        <taxon>Spermatophyta</taxon>
        <taxon>Magnoliopsida</taxon>
        <taxon>Liliopsida</taxon>
        <taxon>Acoraceae</taxon>
        <taxon>Acorus</taxon>
    </lineage>
</organism>
<dbReference type="AlphaFoldDB" id="A0AAV9CIK4"/>
<gene>
    <name evidence="10" type="primary">GLU1</name>
    <name evidence="10" type="ORF">QJS10_CPB19g00043</name>
</gene>
<dbReference type="InterPro" id="IPR008928">
    <property type="entry name" value="6-hairpin_glycosidase_sf"/>
</dbReference>